<dbReference type="EMBL" id="BONI01000004">
    <property type="protein sequence ID" value="GIG04015.1"/>
    <property type="molecule type" value="Genomic_DNA"/>
</dbReference>
<keyword evidence="1" id="KW-0732">Signal</keyword>
<name>A0A8J3KXV6_9ACTN</name>
<feature type="chain" id="PRO_5035231766" evidence="1">
    <location>
        <begin position="28"/>
        <end position="442"/>
    </location>
</feature>
<evidence type="ECO:0000313" key="3">
    <source>
        <dbReference type="Proteomes" id="UP000630887"/>
    </source>
</evidence>
<dbReference type="RefSeq" id="WP_203688464.1">
    <property type="nucleotide sequence ID" value="NZ_BAAALC010000037.1"/>
</dbReference>
<gene>
    <name evidence="2" type="ORF">Cco03nite_07150</name>
</gene>
<dbReference type="Gene3D" id="3.40.190.10">
    <property type="entry name" value="Periplasmic binding protein-like II"/>
    <property type="match status" value="1"/>
</dbReference>
<proteinExistence type="predicted"/>
<dbReference type="InterPro" id="IPR006059">
    <property type="entry name" value="SBP"/>
</dbReference>
<dbReference type="AlphaFoldDB" id="A0A8J3KXV6"/>
<dbReference type="InterPro" id="IPR050490">
    <property type="entry name" value="Bact_solute-bd_prot1"/>
</dbReference>
<organism evidence="2 3">
    <name type="scientific">Catellatospora coxensis</name>
    <dbReference type="NCBI Taxonomy" id="310354"/>
    <lineage>
        <taxon>Bacteria</taxon>
        <taxon>Bacillati</taxon>
        <taxon>Actinomycetota</taxon>
        <taxon>Actinomycetes</taxon>
        <taxon>Micromonosporales</taxon>
        <taxon>Micromonosporaceae</taxon>
        <taxon>Catellatospora</taxon>
    </lineage>
</organism>
<reference evidence="2 3" key="1">
    <citation type="submission" date="2021-01" db="EMBL/GenBank/DDBJ databases">
        <title>Whole genome shotgun sequence of Catellatospora coxensis NBRC 107359.</title>
        <authorList>
            <person name="Komaki H."/>
            <person name="Tamura T."/>
        </authorList>
    </citation>
    <scope>NUCLEOTIDE SEQUENCE [LARGE SCALE GENOMIC DNA]</scope>
    <source>
        <strain evidence="2 3">NBRC 107359</strain>
    </source>
</reference>
<dbReference type="PROSITE" id="PS51257">
    <property type="entry name" value="PROKAR_LIPOPROTEIN"/>
    <property type="match status" value="1"/>
</dbReference>
<dbReference type="SUPFAM" id="SSF53850">
    <property type="entry name" value="Periplasmic binding protein-like II"/>
    <property type="match status" value="1"/>
</dbReference>
<accession>A0A8J3KXV6</accession>
<sequence length="442" mass="48717">MTGVRKRRVWAAAALAAACLLAGGCRAVEGAGTAQDATDSGGPITVWVDPPRVPAVNAFQKAFPHIPVEVNTINGNVGSTELQQKFVLFNQAGKGWPDAIFFPSNDDIAWATSSKINYARDLGVDLAEILAGYPASVIDQCRIDERFRCLRNDAAPDVFWYDQVLLDEWGYDPPTTWEEYEALSLRIAAEHPGHLTGFLGDAYAPDRYLWSSGCPTNDASSEKHVRIALSDERCVRVQQLLDRLLTAGALSPTGIFSPDAAALGRRLVMSPGAVWWGNFLFRDTWKVPPGRITAGKPLRWSTDATPMTGSEGGGLWGFSRHIKGTQLDNVLTFARFVAADPRWQVDLSVGLPGYKPLQKPWLAKQKQARYLADFDRAAEAFVFATTIVRPDRDYTRYNTGTVWTHTITPALTSDKPFAAAWRQFGERLTQEARSFGYTVQSS</sequence>
<protein>
    <submittedName>
        <fullName evidence="2">ABC transporter substrate-binding protein</fullName>
    </submittedName>
</protein>
<dbReference type="Pfam" id="PF01547">
    <property type="entry name" value="SBP_bac_1"/>
    <property type="match status" value="1"/>
</dbReference>
<dbReference type="Proteomes" id="UP000630887">
    <property type="component" value="Unassembled WGS sequence"/>
</dbReference>
<evidence type="ECO:0000256" key="1">
    <source>
        <dbReference type="SAM" id="SignalP"/>
    </source>
</evidence>
<dbReference type="PANTHER" id="PTHR43649">
    <property type="entry name" value="ARABINOSE-BINDING PROTEIN-RELATED"/>
    <property type="match status" value="1"/>
</dbReference>
<keyword evidence="3" id="KW-1185">Reference proteome</keyword>
<dbReference type="PANTHER" id="PTHR43649:SF12">
    <property type="entry name" value="DIACETYLCHITOBIOSE BINDING PROTEIN DASA"/>
    <property type="match status" value="1"/>
</dbReference>
<comment type="caution">
    <text evidence="2">The sequence shown here is derived from an EMBL/GenBank/DDBJ whole genome shotgun (WGS) entry which is preliminary data.</text>
</comment>
<evidence type="ECO:0000313" key="2">
    <source>
        <dbReference type="EMBL" id="GIG04015.1"/>
    </source>
</evidence>
<feature type="signal peptide" evidence="1">
    <location>
        <begin position="1"/>
        <end position="27"/>
    </location>
</feature>